<dbReference type="InterPro" id="IPR003439">
    <property type="entry name" value="ABC_transporter-like_ATP-bd"/>
</dbReference>
<dbReference type="CDD" id="cd03257">
    <property type="entry name" value="ABC_NikE_OppD_transporters"/>
    <property type="match status" value="1"/>
</dbReference>
<accession>A0A255E6Q1</accession>
<comment type="similarity">
    <text evidence="2">Belongs to the ABC transporter superfamily.</text>
</comment>
<proteinExistence type="inferred from homology"/>
<evidence type="ECO:0000256" key="4">
    <source>
        <dbReference type="ARBA" id="ARBA00022475"/>
    </source>
</evidence>
<keyword evidence="5" id="KW-0547">Nucleotide-binding</keyword>
<organism evidence="9 10">
    <name type="scientific">Parenemella sanctibonifatiensis</name>
    <dbReference type="NCBI Taxonomy" id="2016505"/>
    <lineage>
        <taxon>Bacteria</taxon>
        <taxon>Bacillati</taxon>
        <taxon>Actinomycetota</taxon>
        <taxon>Actinomycetes</taxon>
        <taxon>Propionibacteriales</taxon>
        <taxon>Propionibacteriaceae</taxon>
        <taxon>Parenemella</taxon>
    </lineage>
</organism>
<evidence type="ECO:0000256" key="6">
    <source>
        <dbReference type="ARBA" id="ARBA00022840"/>
    </source>
</evidence>
<keyword evidence="7" id="KW-0472">Membrane</keyword>
<feature type="domain" description="ABC transporter" evidence="8">
    <location>
        <begin position="12"/>
        <end position="266"/>
    </location>
</feature>
<keyword evidence="3" id="KW-0813">Transport</keyword>
<dbReference type="PANTHER" id="PTHR43297:SF2">
    <property type="entry name" value="DIPEPTIDE TRANSPORT ATP-BINDING PROTEIN DPPD"/>
    <property type="match status" value="1"/>
</dbReference>
<name>A0A255E6Q1_9ACTN</name>
<dbReference type="GO" id="GO:0016887">
    <property type="term" value="F:ATP hydrolysis activity"/>
    <property type="evidence" value="ECO:0007669"/>
    <property type="project" value="InterPro"/>
</dbReference>
<dbReference type="EMBL" id="NMVI01000018">
    <property type="protein sequence ID" value="OYN86631.1"/>
    <property type="molecule type" value="Genomic_DNA"/>
</dbReference>
<evidence type="ECO:0000256" key="2">
    <source>
        <dbReference type="ARBA" id="ARBA00005417"/>
    </source>
</evidence>
<dbReference type="PANTHER" id="PTHR43297">
    <property type="entry name" value="OLIGOPEPTIDE TRANSPORT ATP-BINDING PROTEIN APPD"/>
    <property type="match status" value="1"/>
</dbReference>
<dbReference type="Gene3D" id="3.40.50.300">
    <property type="entry name" value="P-loop containing nucleotide triphosphate hydrolases"/>
    <property type="match status" value="1"/>
</dbReference>
<dbReference type="PROSITE" id="PS00211">
    <property type="entry name" value="ABC_TRANSPORTER_1"/>
    <property type="match status" value="1"/>
</dbReference>
<evidence type="ECO:0000259" key="8">
    <source>
        <dbReference type="PROSITE" id="PS50893"/>
    </source>
</evidence>
<evidence type="ECO:0000313" key="10">
    <source>
        <dbReference type="Proteomes" id="UP000216533"/>
    </source>
</evidence>
<reference evidence="9 10" key="1">
    <citation type="submission" date="2017-07" db="EMBL/GenBank/DDBJ databases">
        <title>Draft whole genome sequences of clinical Proprionibacteriaceae strains.</title>
        <authorList>
            <person name="Bernier A.-M."/>
            <person name="Bernard K."/>
            <person name="Domingo M.-C."/>
        </authorList>
    </citation>
    <scope>NUCLEOTIDE SEQUENCE [LARGE SCALE GENOMIC DNA]</scope>
    <source>
        <strain evidence="9 10">NML 160184</strain>
    </source>
</reference>
<dbReference type="SMART" id="SM00382">
    <property type="entry name" value="AAA"/>
    <property type="match status" value="1"/>
</dbReference>
<sequence length="291" mass="31192">MTETRETTPPLLVARDLQVSFGSTVAVDRISFQVRPGERVGLIGESGSGKSVTALAAMGLLPATATVAGDLRWNGVGDSSRSTDLVRAPESDRAPLRGAELAMVHQEPMTALDPTMRIRRQVGELVRLHAQRRPSRSAVTERVIAALAEVGFDDPARIGAAYPHQLSGGQRQRILLAMALINEPALLICDEPTTALDAVTQLRVLDLIDARLASSGAACLFISHDLAVVARMAERLLVMRDGVIVEDGPRDRLLAEPQHPYTADLVRIARHRGGFPLPTLGQGTDGRGTDV</sequence>
<dbReference type="RefSeq" id="WP_094451198.1">
    <property type="nucleotide sequence ID" value="NZ_NMVI01000018.1"/>
</dbReference>
<dbReference type="InterPro" id="IPR017871">
    <property type="entry name" value="ABC_transporter-like_CS"/>
</dbReference>
<dbReference type="GO" id="GO:0005524">
    <property type="term" value="F:ATP binding"/>
    <property type="evidence" value="ECO:0007669"/>
    <property type="project" value="UniProtKB-KW"/>
</dbReference>
<evidence type="ECO:0000313" key="9">
    <source>
        <dbReference type="EMBL" id="OYN86631.1"/>
    </source>
</evidence>
<dbReference type="InterPro" id="IPR027417">
    <property type="entry name" value="P-loop_NTPase"/>
</dbReference>
<evidence type="ECO:0000256" key="1">
    <source>
        <dbReference type="ARBA" id="ARBA00004202"/>
    </source>
</evidence>
<keyword evidence="4" id="KW-1003">Cell membrane</keyword>
<dbReference type="AlphaFoldDB" id="A0A255E6Q1"/>
<keyword evidence="6 9" id="KW-0067">ATP-binding</keyword>
<protein>
    <submittedName>
        <fullName evidence="9">ABC transporter ATP-binding protein</fullName>
    </submittedName>
</protein>
<dbReference type="Pfam" id="PF00005">
    <property type="entry name" value="ABC_tran"/>
    <property type="match status" value="1"/>
</dbReference>
<dbReference type="InterPro" id="IPR003593">
    <property type="entry name" value="AAA+_ATPase"/>
</dbReference>
<dbReference type="PROSITE" id="PS50893">
    <property type="entry name" value="ABC_TRANSPORTER_2"/>
    <property type="match status" value="1"/>
</dbReference>
<evidence type="ECO:0000256" key="3">
    <source>
        <dbReference type="ARBA" id="ARBA00022448"/>
    </source>
</evidence>
<evidence type="ECO:0000256" key="7">
    <source>
        <dbReference type="ARBA" id="ARBA00023136"/>
    </source>
</evidence>
<dbReference type="GO" id="GO:0005886">
    <property type="term" value="C:plasma membrane"/>
    <property type="evidence" value="ECO:0007669"/>
    <property type="project" value="UniProtKB-SubCell"/>
</dbReference>
<comment type="subcellular location">
    <subcellularLocation>
        <location evidence="1">Cell membrane</location>
        <topology evidence="1">Peripheral membrane protein</topology>
    </subcellularLocation>
</comment>
<gene>
    <name evidence="9" type="ORF">CGZ92_09910</name>
</gene>
<dbReference type="SUPFAM" id="SSF52540">
    <property type="entry name" value="P-loop containing nucleoside triphosphate hydrolases"/>
    <property type="match status" value="1"/>
</dbReference>
<comment type="caution">
    <text evidence="9">The sequence shown here is derived from an EMBL/GenBank/DDBJ whole genome shotgun (WGS) entry which is preliminary data.</text>
</comment>
<dbReference type="Proteomes" id="UP000216533">
    <property type="component" value="Unassembled WGS sequence"/>
</dbReference>
<dbReference type="InterPro" id="IPR050388">
    <property type="entry name" value="ABC_Ni/Peptide_Import"/>
</dbReference>
<evidence type="ECO:0000256" key="5">
    <source>
        <dbReference type="ARBA" id="ARBA00022741"/>
    </source>
</evidence>